<evidence type="ECO:0000313" key="4">
    <source>
        <dbReference type="EMBL" id="MCG7322536.1"/>
    </source>
</evidence>
<feature type="region of interest" description="Disordered" evidence="1">
    <location>
        <begin position="41"/>
        <end position="74"/>
    </location>
</feature>
<evidence type="ECO:0000259" key="3">
    <source>
        <dbReference type="Pfam" id="PF26526"/>
    </source>
</evidence>
<evidence type="ECO:0000256" key="1">
    <source>
        <dbReference type="SAM" id="MobiDB-lite"/>
    </source>
</evidence>
<keyword evidence="2" id="KW-0812">Transmembrane</keyword>
<dbReference type="InterPro" id="IPR058488">
    <property type="entry name" value="DUF8175"/>
</dbReference>
<evidence type="ECO:0000313" key="5">
    <source>
        <dbReference type="Proteomes" id="UP001521931"/>
    </source>
</evidence>
<proteinExistence type="predicted"/>
<feature type="compositionally biased region" description="Low complexity" evidence="1">
    <location>
        <begin position="49"/>
        <end position="68"/>
    </location>
</feature>
<accession>A0ABS9Q3S7</accession>
<feature type="transmembrane region" description="Helical" evidence="2">
    <location>
        <begin position="15"/>
        <end position="36"/>
    </location>
</feature>
<evidence type="ECO:0000256" key="2">
    <source>
        <dbReference type="SAM" id="Phobius"/>
    </source>
</evidence>
<keyword evidence="2" id="KW-1133">Transmembrane helix</keyword>
<keyword evidence="2" id="KW-0472">Membrane</keyword>
<protein>
    <recommendedName>
        <fullName evidence="3">DUF8175 domain-containing protein</fullName>
    </recommendedName>
</protein>
<keyword evidence="5" id="KW-1185">Reference proteome</keyword>
<dbReference type="Proteomes" id="UP001521931">
    <property type="component" value="Unassembled WGS sequence"/>
</dbReference>
<gene>
    <name evidence="4" type="ORF">MHL29_11680</name>
</gene>
<dbReference type="Pfam" id="PF26526">
    <property type="entry name" value="DUF8175"/>
    <property type="match status" value="1"/>
</dbReference>
<dbReference type="RefSeq" id="WP_108720350.1">
    <property type="nucleotide sequence ID" value="NZ_JAKRCV010000038.1"/>
</dbReference>
<dbReference type="EMBL" id="JAKRCV010000038">
    <property type="protein sequence ID" value="MCG7322536.1"/>
    <property type="molecule type" value="Genomic_DNA"/>
</dbReference>
<feature type="domain" description="DUF8175" evidence="3">
    <location>
        <begin position="55"/>
        <end position="246"/>
    </location>
</feature>
<name>A0ABS9Q3S7_9MICO</name>
<organism evidence="4 5">
    <name type="scientific">Arsenicicoccus bolidensis</name>
    <dbReference type="NCBI Taxonomy" id="229480"/>
    <lineage>
        <taxon>Bacteria</taxon>
        <taxon>Bacillati</taxon>
        <taxon>Actinomycetota</taxon>
        <taxon>Actinomycetes</taxon>
        <taxon>Micrococcales</taxon>
        <taxon>Intrasporangiaceae</taxon>
        <taxon>Arsenicicoccus</taxon>
    </lineage>
</organism>
<reference evidence="4 5" key="1">
    <citation type="submission" date="2022-02" db="EMBL/GenBank/DDBJ databases">
        <title>Uncovering new skin microbiome diversity through culturing and metagenomics.</title>
        <authorList>
            <person name="Conlan S."/>
            <person name="Deming C."/>
            <person name="Nisc Comparative Sequencing Program N."/>
            <person name="Segre J.A."/>
        </authorList>
    </citation>
    <scope>NUCLEOTIDE SEQUENCE [LARGE SCALE GENOMIC DNA]</scope>
    <source>
        <strain evidence="4 5">ACRQZ</strain>
    </source>
</reference>
<comment type="caution">
    <text evidence="4">The sequence shown here is derived from an EMBL/GenBank/DDBJ whole genome shotgun (WGS) entry which is preliminary data.</text>
</comment>
<sequence>MAEDNEQQSPFTRPGFVAATVVIALIVVLGLVIVIVNMTRDDPDPAPPTSTSAEPTTAAPTSEPPEAAGGASVCGLPGEVLEGTLSAAPAAEWAFQDTTAYPTSPEFGPGETNADGVRYCFQHSPEGAVFAAANAVVQGSDSELVGAWLDYFVADGPHRDAVLSQGAGTGGSGQGVRVEVAGFRLLAYDGQTARVDVAVRGATGGQTVNLSMVYLLVWEGGDWKLSVTDPNAPINVANIPDLAGYISWGA</sequence>